<comment type="caution">
    <text evidence="2">The sequence shown here is derived from an EMBL/GenBank/DDBJ whole genome shotgun (WGS) entry which is preliminary data.</text>
</comment>
<accession>A0A0G1ZR60</accession>
<protein>
    <submittedName>
        <fullName evidence="2">Uncharacterized protein</fullName>
    </submittedName>
</protein>
<evidence type="ECO:0000313" key="3">
    <source>
        <dbReference type="Proteomes" id="UP000034846"/>
    </source>
</evidence>
<name>A0A0G1ZR60_9BACT</name>
<dbReference type="Proteomes" id="UP000034846">
    <property type="component" value="Unassembled WGS sequence"/>
</dbReference>
<reference evidence="2 3" key="1">
    <citation type="journal article" date="2015" name="Nature">
        <title>rRNA introns, odd ribosomes, and small enigmatic genomes across a large radiation of phyla.</title>
        <authorList>
            <person name="Brown C.T."/>
            <person name="Hug L.A."/>
            <person name="Thomas B.C."/>
            <person name="Sharon I."/>
            <person name="Castelle C.J."/>
            <person name="Singh A."/>
            <person name="Wilkins M.J."/>
            <person name="Williams K.H."/>
            <person name="Banfield J.F."/>
        </authorList>
    </citation>
    <scope>NUCLEOTIDE SEQUENCE [LARGE SCALE GENOMIC DNA]</scope>
</reference>
<gene>
    <name evidence="2" type="ORF">UY72_C0004G0006</name>
</gene>
<sequence>MSKARTKTQTATRTLVTTRTVVSLAIAGAVLASAAAGFGVINAKKAELSTRLHAFPYQTLGYTPGYVPGYIPGNVPGYSVPGYVPGYGTFTKLSPADFMKERAIWIGRMKSLLGL</sequence>
<keyword evidence="1" id="KW-0472">Membrane</keyword>
<organism evidence="2 3">
    <name type="scientific">Candidatus Uhrbacteria bacterium GW2011_GWD2_52_7</name>
    <dbReference type="NCBI Taxonomy" id="1618989"/>
    <lineage>
        <taxon>Bacteria</taxon>
        <taxon>Candidatus Uhriibacteriota</taxon>
    </lineage>
</organism>
<keyword evidence="1" id="KW-1133">Transmembrane helix</keyword>
<dbReference type="EMBL" id="LCRD01000004">
    <property type="protein sequence ID" value="KKW30717.1"/>
    <property type="molecule type" value="Genomic_DNA"/>
</dbReference>
<evidence type="ECO:0000313" key="2">
    <source>
        <dbReference type="EMBL" id="KKW30717.1"/>
    </source>
</evidence>
<proteinExistence type="predicted"/>
<dbReference type="AlphaFoldDB" id="A0A0G1ZR60"/>
<keyword evidence="1" id="KW-0812">Transmembrane</keyword>
<evidence type="ECO:0000256" key="1">
    <source>
        <dbReference type="SAM" id="Phobius"/>
    </source>
</evidence>
<feature type="transmembrane region" description="Helical" evidence="1">
    <location>
        <begin position="21"/>
        <end position="41"/>
    </location>
</feature>